<evidence type="ECO:0000256" key="12">
    <source>
        <dbReference type="ARBA" id="ARBA00023136"/>
    </source>
</evidence>
<keyword evidence="10 14" id="KW-0408">Iron</keyword>
<organism evidence="15 16">
    <name type="scientific">Plectus sambesii</name>
    <dbReference type="NCBI Taxonomy" id="2011161"/>
    <lineage>
        <taxon>Eukaryota</taxon>
        <taxon>Metazoa</taxon>
        <taxon>Ecdysozoa</taxon>
        <taxon>Nematoda</taxon>
        <taxon>Chromadorea</taxon>
        <taxon>Plectida</taxon>
        <taxon>Plectina</taxon>
        <taxon>Plectoidea</taxon>
        <taxon>Plectidae</taxon>
        <taxon>Plectus</taxon>
    </lineage>
</organism>
<evidence type="ECO:0000256" key="9">
    <source>
        <dbReference type="ARBA" id="ARBA00023002"/>
    </source>
</evidence>
<evidence type="ECO:0000256" key="7">
    <source>
        <dbReference type="ARBA" id="ARBA00022824"/>
    </source>
</evidence>
<proteinExistence type="inferred from homology"/>
<evidence type="ECO:0000313" key="16">
    <source>
        <dbReference type="WBParaSite" id="PSAMB.scaffold2809size21142.g19214.t1"/>
    </source>
</evidence>
<reference evidence="16" key="1">
    <citation type="submission" date="2022-11" db="UniProtKB">
        <authorList>
            <consortium name="WormBaseParasite"/>
        </authorList>
    </citation>
    <scope>IDENTIFICATION</scope>
</reference>
<dbReference type="CDD" id="cd11055">
    <property type="entry name" value="CYP3A-like"/>
    <property type="match status" value="1"/>
</dbReference>
<evidence type="ECO:0000256" key="8">
    <source>
        <dbReference type="ARBA" id="ARBA00022848"/>
    </source>
</evidence>
<comment type="function">
    <text evidence="13">Cytochromes P450 are a group of heme-thiolate monooxygenases. They oxidize a variety of structurally unrelated compounds, including steroids, fatty acids, and xenobiotics.</text>
</comment>
<evidence type="ECO:0000256" key="4">
    <source>
        <dbReference type="ARBA" id="ARBA00010617"/>
    </source>
</evidence>
<keyword evidence="8" id="KW-0492">Microsome</keyword>
<keyword evidence="15" id="KW-1185">Reference proteome</keyword>
<comment type="similarity">
    <text evidence="4">Belongs to the cytochrome P450 family.</text>
</comment>
<dbReference type="InterPro" id="IPR029213">
    <property type="entry name" value="Fusogen_EFF/AFF"/>
</dbReference>
<dbReference type="InterPro" id="IPR036396">
    <property type="entry name" value="Cyt_P450_sf"/>
</dbReference>
<dbReference type="InterPro" id="IPR002401">
    <property type="entry name" value="Cyt_P450_E_grp-I"/>
</dbReference>
<dbReference type="SUPFAM" id="SSF48264">
    <property type="entry name" value="Cytochrome P450"/>
    <property type="match status" value="1"/>
</dbReference>
<evidence type="ECO:0000256" key="11">
    <source>
        <dbReference type="ARBA" id="ARBA00023033"/>
    </source>
</evidence>
<keyword evidence="9" id="KW-0560">Oxidoreductase</keyword>
<dbReference type="PRINTS" id="PR00385">
    <property type="entry name" value="P450"/>
</dbReference>
<evidence type="ECO:0000256" key="2">
    <source>
        <dbReference type="ARBA" id="ARBA00004174"/>
    </source>
</evidence>
<dbReference type="PROSITE" id="PS00086">
    <property type="entry name" value="CYTOCHROME_P450"/>
    <property type="match status" value="1"/>
</dbReference>
<comment type="cofactor">
    <cofactor evidence="1 14">
        <name>heme</name>
        <dbReference type="ChEBI" id="CHEBI:30413"/>
    </cofactor>
</comment>
<dbReference type="GO" id="GO:0005789">
    <property type="term" value="C:endoplasmic reticulum membrane"/>
    <property type="evidence" value="ECO:0007669"/>
    <property type="project" value="UniProtKB-SubCell"/>
</dbReference>
<sequence length="1211" mass="136251">MIHRPLSSPSLPFDYRIRSDPPPPKSIAYIKRTIDRVGQTLLTDPTIVAGLNESPLLMASRVCLRIAIFDPDLWQTSTASLLCSYLSRILLRSSRMNFRQQLFLAALLTLPGAHSAPIVVNAKVKHDGSMPHCTKTAIVHEELSRANKDQFLQSVIELKLGLYETACFRLAQSNVSSTSLLYTVGLSAVEQHYPITQHYQFAVPLITSSCKCDCSGGDDHCNPDEYNYNNCKSSQSSLCYRSYHPNQASVGCPLGETSELCCDISFTPYKDWRFSAVKIEEPQTFAIFNYRAYDWNNGDWQIVEEDEIRMRLDGGKQSADLSKETGINIKVLGTAHTNKLPSGMYFMRDGEDELRFDVQVNPLHGSRLDELGWFRLGSDGEYKVQNDNLQMNNLHSVKVMNCKEQKYNSSFNIVQQFVTPAGDNEKESFKENFNLGSIVSYSKPWIANLRVETRDETRNVIVSHRESNSIDVTLSVKSDESLQFVHNSSAVADFSGSIVLDSKSNRFLNLTLSDASGILHGSCYVSDGKEVNEFSFSVYVSSVGLSDASTIVPLPSNIDSNRYICLKADDSDKDEICHLLDFNSEPLPMDLSKVDWQQATGHCPGCNEITLSSLLHFLDPRNPKNDRNALHLIACNCVVKEADIDVFGELTESVFRQSTSINNSHSLAIMAVDLLELGVGEQLVLFGAYSYLLFSLLPTTTAIAAESATLAAIYLYLKRRWGYWKRLGVDGPSGNIVFGHTPEIISRGTDVVDLEWTKKYGKIFGTYMLAKPTLVVSDFDFLRHVLVKDFAHFTNRRKLPGTQRWDETDALVNKGLTAIDDQHWKDVRSTITPAFTTGKIKHMTSFLDDSLATLDDIISEHIESGKPIPVKDVLGCFALDVIAKSAFGMDIDAQRDKHSPFVKHATEIFSIKLTNYRIALGLMFPQLMRSLQNVFKFQLIFPEGDRFYKSALRAIIAEREKQKKPKLDFLQLLLNATKLEKSDPVEADKELVHDKAVGGKTLKLDEYDLMAQCFTFIVAGYETTSTTLQFALYLLTVHPEIQDKCYEEIASVVDETSQLTYDRLQQLTYLEKVISESLRIYTPSQRTERECNSAIDINGISIEKGVIICVPIWAIHHDPEIYPEPDKFDPERFSPENKASRDPLAYMPFGHGPRNCIGMRFAQLEMKMALAYLLHRFKFIPCAETESMPLKVRAGFSTMPAKPIFLSAVKR</sequence>
<keyword evidence="6 14" id="KW-0479">Metal-binding</keyword>
<dbReference type="GO" id="GO:0016705">
    <property type="term" value="F:oxidoreductase activity, acting on paired donors, with incorporation or reduction of molecular oxygen"/>
    <property type="evidence" value="ECO:0007669"/>
    <property type="project" value="InterPro"/>
</dbReference>
<dbReference type="Proteomes" id="UP000887566">
    <property type="component" value="Unplaced"/>
</dbReference>
<keyword evidence="11" id="KW-0503">Monooxygenase</keyword>
<keyword evidence="12" id="KW-0472">Membrane</keyword>
<dbReference type="WBParaSite" id="PSAMB.scaffold2809size21142.g19214.t1">
    <property type="protein sequence ID" value="PSAMB.scaffold2809size21142.g19214.t1"/>
    <property type="gene ID" value="PSAMB.scaffold2809size21142.g19214"/>
</dbReference>
<dbReference type="InterPro" id="IPR050705">
    <property type="entry name" value="Cytochrome_P450_3A"/>
</dbReference>
<dbReference type="GO" id="GO:0020037">
    <property type="term" value="F:heme binding"/>
    <property type="evidence" value="ECO:0007669"/>
    <property type="project" value="InterPro"/>
</dbReference>
<dbReference type="InterPro" id="IPR017972">
    <property type="entry name" value="Cyt_P450_CS"/>
</dbReference>
<evidence type="ECO:0000256" key="14">
    <source>
        <dbReference type="PIRSR" id="PIRSR602401-1"/>
    </source>
</evidence>
<evidence type="ECO:0000256" key="10">
    <source>
        <dbReference type="ARBA" id="ARBA00023004"/>
    </source>
</evidence>
<evidence type="ECO:0000256" key="6">
    <source>
        <dbReference type="ARBA" id="ARBA00022723"/>
    </source>
</evidence>
<dbReference type="GO" id="GO:0008395">
    <property type="term" value="F:steroid hydroxylase activity"/>
    <property type="evidence" value="ECO:0007669"/>
    <property type="project" value="TreeGrafter"/>
</dbReference>
<dbReference type="AlphaFoldDB" id="A0A914VZ56"/>
<evidence type="ECO:0000313" key="15">
    <source>
        <dbReference type="Proteomes" id="UP000887566"/>
    </source>
</evidence>
<dbReference type="Gene3D" id="1.10.630.10">
    <property type="entry name" value="Cytochrome P450"/>
    <property type="match status" value="1"/>
</dbReference>
<dbReference type="InterPro" id="IPR001128">
    <property type="entry name" value="Cyt_P450"/>
</dbReference>
<evidence type="ECO:0000256" key="1">
    <source>
        <dbReference type="ARBA" id="ARBA00001971"/>
    </source>
</evidence>
<dbReference type="PANTHER" id="PTHR24302:SF15">
    <property type="entry name" value="FATTY-ACID PEROXYGENASE"/>
    <property type="match status" value="1"/>
</dbReference>
<dbReference type="FunFam" id="1.10.630.10:FF:000042">
    <property type="entry name" value="Cytochrome P450"/>
    <property type="match status" value="1"/>
</dbReference>
<feature type="binding site" description="axial binding residue" evidence="14">
    <location>
        <position position="1156"/>
    </location>
    <ligand>
        <name>heme</name>
        <dbReference type="ChEBI" id="CHEBI:30413"/>
    </ligand>
    <ligandPart>
        <name>Fe</name>
        <dbReference type="ChEBI" id="CHEBI:18248"/>
    </ligandPart>
</feature>
<protein>
    <submittedName>
        <fullName evidence="16">Cytochrome P450</fullName>
    </submittedName>
</protein>
<dbReference type="InterPro" id="IPR043076">
    <property type="entry name" value="Fusogen_EFF/AFF_dom3"/>
</dbReference>
<dbReference type="Pfam" id="PF14884">
    <property type="entry name" value="EFF-AFF"/>
    <property type="match status" value="1"/>
</dbReference>
<evidence type="ECO:0000256" key="13">
    <source>
        <dbReference type="ARBA" id="ARBA00043906"/>
    </source>
</evidence>
<accession>A0A914VZ56</accession>
<dbReference type="Gene3D" id="2.60.40.3980">
    <property type="entry name" value="Cell-cell fusogen EFF/AFF, domain 3"/>
    <property type="match status" value="1"/>
</dbReference>
<dbReference type="PRINTS" id="PR00463">
    <property type="entry name" value="EP450I"/>
</dbReference>
<dbReference type="Pfam" id="PF00067">
    <property type="entry name" value="p450"/>
    <property type="match status" value="1"/>
</dbReference>
<dbReference type="GO" id="GO:0005506">
    <property type="term" value="F:iron ion binding"/>
    <property type="evidence" value="ECO:0007669"/>
    <property type="project" value="InterPro"/>
</dbReference>
<dbReference type="Gene3D" id="2.60.98.60">
    <property type="entry name" value="Cell-cell fusogen EFF/AFF, domain 1"/>
    <property type="match status" value="2"/>
</dbReference>
<keyword evidence="7" id="KW-0256">Endoplasmic reticulum</keyword>
<name>A0A914VZ56_9BILA</name>
<evidence type="ECO:0000256" key="3">
    <source>
        <dbReference type="ARBA" id="ARBA00004406"/>
    </source>
</evidence>
<evidence type="ECO:0000256" key="5">
    <source>
        <dbReference type="ARBA" id="ARBA00022617"/>
    </source>
</evidence>
<keyword evidence="5 14" id="KW-0349">Heme</keyword>
<comment type="subcellular location">
    <subcellularLocation>
        <location evidence="3">Endoplasmic reticulum membrane</location>
        <topology evidence="3">Peripheral membrane protein</topology>
    </subcellularLocation>
    <subcellularLocation>
        <location evidence="2">Microsome membrane</location>
        <topology evidence="2">Peripheral membrane protein</topology>
    </subcellularLocation>
</comment>
<dbReference type="PANTHER" id="PTHR24302">
    <property type="entry name" value="CYTOCHROME P450 FAMILY 3"/>
    <property type="match status" value="1"/>
</dbReference>